<keyword evidence="4" id="KW-0611">Plant defense</keyword>
<dbReference type="GO" id="GO:0005524">
    <property type="term" value="F:ATP binding"/>
    <property type="evidence" value="ECO:0007669"/>
    <property type="project" value="UniProtKB-KW"/>
</dbReference>
<dbReference type="InterPro" id="IPR056789">
    <property type="entry name" value="LRR_R13L1-DRL21"/>
</dbReference>
<reference evidence="11 12" key="1">
    <citation type="journal article" date="2016" name="G3 (Bethesda)">
        <title>First Draft Assembly and Annotation of the Genome of a California Endemic Oak Quercus lobata Nee (Fagaceae).</title>
        <authorList>
            <person name="Sork V.L."/>
            <person name="Fitz-Gibbon S.T."/>
            <person name="Puiu D."/>
            <person name="Crepeau M."/>
            <person name="Gugger P.F."/>
            <person name="Sherman R."/>
            <person name="Stevens K."/>
            <person name="Langley C.H."/>
            <person name="Pellegrini M."/>
            <person name="Salzberg S.L."/>
        </authorList>
    </citation>
    <scope>NUCLEOTIDE SEQUENCE [LARGE SCALE GENOMIC DNA]</scope>
    <source>
        <strain evidence="11 12">cv. SW786</strain>
    </source>
</reference>
<keyword evidence="12" id="KW-1185">Reference proteome</keyword>
<dbReference type="FunFam" id="1.10.10.10:FF:000322">
    <property type="entry name" value="Probable disease resistance protein At1g63360"/>
    <property type="match status" value="1"/>
</dbReference>
<reference evidence="11" key="2">
    <citation type="submission" date="2021-01" db="UniProtKB">
        <authorList>
            <consortium name="EnsemblPlants"/>
        </authorList>
    </citation>
    <scope>IDENTIFICATION</scope>
</reference>
<keyword evidence="5" id="KW-0067">ATP-binding</keyword>
<feature type="coiled-coil region" evidence="6">
    <location>
        <begin position="736"/>
        <end position="764"/>
    </location>
</feature>
<feature type="domain" description="R13L1/DRL21-like LRR repeat region" evidence="10">
    <location>
        <begin position="692"/>
        <end position="831"/>
    </location>
</feature>
<dbReference type="Pfam" id="PF18052">
    <property type="entry name" value="Rx_N"/>
    <property type="match status" value="1"/>
</dbReference>
<dbReference type="Gene3D" id="1.10.8.430">
    <property type="entry name" value="Helical domain of apoptotic protease-activating factors"/>
    <property type="match status" value="1"/>
</dbReference>
<dbReference type="Gene3D" id="1.20.5.4130">
    <property type="match status" value="1"/>
</dbReference>
<dbReference type="InterPro" id="IPR036388">
    <property type="entry name" value="WH-like_DNA-bd_sf"/>
</dbReference>
<keyword evidence="6" id="KW-0175">Coiled coil</keyword>
<dbReference type="Gene3D" id="3.40.50.300">
    <property type="entry name" value="P-loop containing nucleotide triphosphate hydrolases"/>
    <property type="match status" value="1"/>
</dbReference>
<dbReference type="GO" id="GO:0043531">
    <property type="term" value="F:ADP binding"/>
    <property type="evidence" value="ECO:0007669"/>
    <property type="project" value="InterPro"/>
</dbReference>
<organism evidence="11 12">
    <name type="scientific">Quercus lobata</name>
    <name type="common">Valley oak</name>
    <dbReference type="NCBI Taxonomy" id="97700"/>
    <lineage>
        <taxon>Eukaryota</taxon>
        <taxon>Viridiplantae</taxon>
        <taxon>Streptophyta</taxon>
        <taxon>Embryophyta</taxon>
        <taxon>Tracheophyta</taxon>
        <taxon>Spermatophyta</taxon>
        <taxon>Magnoliopsida</taxon>
        <taxon>eudicotyledons</taxon>
        <taxon>Gunneridae</taxon>
        <taxon>Pentapetalae</taxon>
        <taxon>rosids</taxon>
        <taxon>fabids</taxon>
        <taxon>Fagales</taxon>
        <taxon>Fagaceae</taxon>
        <taxon>Quercus</taxon>
    </lineage>
</organism>
<dbReference type="OMA" id="HEKFENI"/>
<dbReference type="EMBL" id="LRBV02000011">
    <property type="status" value="NOT_ANNOTATED_CDS"/>
    <property type="molecule type" value="Genomic_DNA"/>
</dbReference>
<dbReference type="InterPro" id="IPR042197">
    <property type="entry name" value="Apaf_helical"/>
</dbReference>
<keyword evidence="3" id="KW-0547">Nucleotide-binding</keyword>
<dbReference type="InterPro" id="IPR027417">
    <property type="entry name" value="P-loop_NTPase"/>
</dbReference>
<feature type="coiled-coil region" evidence="6">
    <location>
        <begin position="127"/>
        <end position="154"/>
    </location>
</feature>
<dbReference type="Gramene" id="QL11p022164:mrna">
    <property type="protein sequence ID" value="QL11p022164:mrna:CDS:6"/>
    <property type="gene ID" value="QL11p022164"/>
</dbReference>
<evidence type="ECO:0000259" key="9">
    <source>
        <dbReference type="Pfam" id="PF23559"/>
    </source>
</evidence>
<feature type="domain" description="Disease resistance protein winged helix" evidence="9">
    <location>
        <begin position="438"/>
        <end position="508"/>
    </location>
</feature>
<dbReference type="InterPro" id="IPR002182">
    <property type="entry name" value="NB-ARC"/>
</dbReference>
<dbReference type="GO" id="GO:0006952">
    <property type="term" value="P:defense response"/>
    <property type="evidence" value="ECO:0007669"/>
    <property type="project" value="UniProtKB-KW"/>
</dbReference>
<dbReference type="Proteomes" id="UP000594261">
    <property type="component" value="Chromosome 11"/>
</dbReference>
<evidence type="ECO:0000313" key="12">
    <source>
        <dbReference type="Proteomes" id="UP000594261"/>
    </source>
</evidence>
<accession>A0A7N2MWB2</accession>
<evidence type="ECO:0000259" key="7">
    <source>
        <dbReference type="Pfam" id="PF00931"/>
    </source>
</evidence>
<dbReference type="PANTHER" id="PTHR36766">
    <property type="entry name" value="PLANT BROAD-SPECTRUM MILDEW RESISTANCE PROTEIN RPW8"/>
    <property type="match status" value="1"/>
</dbReference>
<dbReference type="SUPFAM" id="SSF52540">
    <property type="entry name" value="P-loop containing nucleoside triphosphate hydrolases"/>
    <property type="match status" value="1"/>
</dbReference>
<dbReference type="Gene3D" id="1.10.10.10">
    <property type="entry name" value="Winged helix-like DNA-binding domain superfamily/Winged helix DNA-binding domain"/>
    <property type="match status" value="1"/>
</dbReference>
<dbReference type="Pfam" id="PF00931">
    <property type="entry name" value="NB-ARC"/>
    <property type="match status" value="1"/>
</dbReference>
<evidence type="ECO:0000256" key="5">
    <source>
        <dbReference type="ARBA" id="ARBA00022840"/>
    </source>
</evidence>
<dbReference type="PRINTS" id="PR00364">
    <property type="entry name" value="DISEASERSIST"/>
</dbReference>
<name>A0A7N2MWB2_QUELO</name>
<dbReference type="InterPro" id="IPR038005">
    <property type="entry name" value="RX-like_CC"/>
</dbReference>
<sequence length="992" mass="114295">MADALLTDLFNQLASITVQLAKEEIKLLVGVDEEVQKLQDKLGFIKAMLDDADKRHAVKLYTEKLWLEQLQDKYYDMDDVLDTWSTARIKAEIEKKEGKPADVNAPAVVKKVCSFPSPSCCFNLPLRHDLGHKIKNLNEKLDEIFNEREKYGIDFNRQPEVVERPITTSFVDESDIIGRDRYRDDLLSVLLGKGSPKERKPHVISLVGMGGLGKTTLGQIAYNHGEVQAHFEKRMWVCVSDPFDQCKVAKAIIESLEGQSPNAIELQSLLGKLCSLIGGKRFFLVLDDVWTEDSTKWDPFRNVLKCGAEGSRILVTTRKTRVANMMESSPIIDLGVLSPNDCWLIIKKIAFSDDYGEQYMDLEDLGKQLANKCKGLPLAAKTLGGHMRGKISKEEWEKVLDNGLWDLEDIEKGLLGPLLLSYYELSLSEKQCFLFCAVFSKDYHFDKFELIINWIAQGYINSKENMEREAEHYFENLAMRSFFQDFWKDDNDGKIVSCKMHDIVHDFAELMAKDVCFTINYSGDKVEKDFKRARHLSLLVIKTFPKFVYEAKNLYFLNLDFISSPIVQPKLFDHLTCLRTLHLEGKFILELPNEVKKLTHLRLLKLSCEEIKELPESICNLCNLQSLEFSKCLKLEKLPKGIGKLINLRHLLINEDVTKIRIKSFPKGIGRLTCLKTLGYFPVGKGEEICKLGELEHLNHIQGKLQIVGLSNVVDFGAIENTLKKKKDLRYLGLFFNTLEESNSEFEKEEEEETEEERRRKMEKDVAILNALEPPPRLESLRIVFYEGTTMFPNWMMSKLTYLKRLFLDSCENLEWLPPLGKLPLLKELEIWYAPMIQKVGDKFLGIDIEEEELSESSKNNNNKDIIMFPNLKSLKFYGLEKWEEWTGMGGTIEEEEKDNSANAFVTNNTPKIKIMPRLHSLKIWGCFKLRSLPDYLRNTPLQLLEIIGCPILRQRCKRGKGDYWPNISHIPNIEIDYKYVRIDGQPRDSID</sequence>
<protein>
    <submittedName>
        <fullName evidence="11">Uncharacterized protein</fullName>
    </submittedName>
</protein>
<dbReference type="Pfam" id="PF25019">
    <property type="entry name" value="LRR_R13L1-DRL21"/>
    <property type="match status" value="1"/>
</dbReference>
<evidence type="ECO:0000259" key="8">
    <source>
        <dbReference type="Pfam" id="PF18052"/>
    </source>
</evidence>
<dbReference type="AlphaFoldDB" id="A0A7N2MWB2"/>
<dbReference type="InterPro" id="IPR032675">
    <property type="entry name" value="LRR_dom_sf"/>
</dbReference>
<evidence type="ECO:0000313" key="11">
    <source>
        <dbReference type="EnsemblPlants" id="QL11p022164:mrna:CDS:6"/>
    </source>
</evidence>
<dbReference type="SUPFAM" id="SSF52058">
    <property type="entry name" value="L domain-like"/>
    <property type="match status" value="1"/>
</dbReference>
<dbReference type="EnsemblPlants" id="QL11p022164:mrna">
    <property type="protein sequence ID" value="QL11p022164:mrna:CDS:6"/>
    <property type="gene ID" value="QL11p022164"/>
</dbReference>
<keyword evidence="1" id="KW-0433">Leucine-rich repeat</keyword>
<dbReference type="InterPro" id="IPR041118">
    <property type="entry name" value="Rx_N"/>
</dbReference>
<evidence type="ECO:0000256" key="3">
    <source>
        <dbReference type="ARBA" id="ARBA00022741"/>
    </source>
</evidence>
<dbReference type="PANTHER" id="PTHR36766:SF45">
    <property type="entry name" value="NB-ARC DOMAIN-CONTAINING PROTEIN"/>
    <property type="match status" value="1"/>
</dbReference>
<dbReference type="Pfam" id="PF23559">
    <property type="entry name" value="WHD_DRP"/>
    <property type="match status" value="1"/>
</dbReference>
<proteinExistence type="predicted"/>
<feature type="domain" description="Disease resistance N-terminal" evidence="8">
    <location>
        <begin position="18"/>
        <end position="92"/>
    </location>
</feature>
<evidence type="ECO:0000256" key="6">
    <source>
        <dbReference type="SAM" id="Coils"/>
    </source>
</evidence>
<evidence type="ECO:0000256" key="1">
    <source>
        <dbReference type="ARBA" id="ARBA00022614"/>
    </source>
</evidence>
<dbReference type="InterPro" id="IPR058922">
    <property type="entry name" value="WHD_DRP"/>
</dbReference>
<feature type="domain" description="NB-ARC" evidence="7">
    <location>
        <begin position="198"/>
        <end position="353"/>
    </location>
</feature>
<evidence type="ECO:0000256" key="4">
    <source>
        <dbReference type="ARBA" id="ARBA00022821"/>
    </source>
</evidence>
<dbReference type="GO" id="GO:0051707">
    <property type="term" value="P:response to other organism"/>
    <property type="evidence" value="ECO:0007669"/>
    <property type="project" value="UniProtKB-ARBA"/>
</dbReference>
<dbReference type="CDD" id="cd14798">
    <property type="entry name" value="RX-CC_like"/>
    <property type="match status" value="1"/>
</dbReference>
<evidence type="ECO:0000259" key="10">
    <source>
        <dbReference type="Pfam" id="PF25019"/>
    </source>
</evidence>
<dbReference type="InParanoid" id="A0A7N2MWB2"/>
<dbReference type="Gene3D" id="3.80.10.10">
    <property type="entry name" value="Ribonuclease Inhibitor"/>
    <property type="match status" value="1"/>
</dbReference>
<keyword evidence="2" id="KW-0677">Repeat</keyword>
<evidence type="ECO:0000256" key="2">
    <source>
        <dbReference type="ARBA" id="ARBA00022737"/>
    </source>
</evidence>
<dbReference type="FunFam" id="3.40.50.300:FF:001091">
    <property type="entry name" value="Probable disease resistance protein At1g61300"/>
    <property type="match status" value="1"/>
</dbReference>